<dbReference type="PANTHER" id="PTHR37450:SF1">
    <property type="entry name" value="CIPC PROTEIN"/>
    <property type="match status" value="1"/>
</dbReference>
<reference evidence="2 3" key="1">
    <citation type="submission" date="2015-05" db="EMBL/GenBank/DDBJ databases">
        <authorList>
            <person name="Wang D.B."/>
            <person name="Wang M."/>
        </authorList>
    </citation>
    <scope>NUCLEOTIDE SEQUENCE [LARGE SCALE GENOMIC DNA]</scope>
    <source>
        <strain evidence="2">VL1</strain>
    </source>
</reference>
<evidence type="ECO:0000313" key="3">
    <source>
        <dbReference type="Proteomes" id="UP000044602"/>
    </source>
</evidence>
<name>A0A0G4LWL6_VERLO</name>
<dbReference type="SUPFAM" id="SSF47473">
    <property type="entry name" value="EF-hand"/>
    <property type="match status" value="1"/>
</dbReference>
<sequence length="121" mass="13805">MRIAFKTEEEAEHAFGIFDKDFNGDISMEEMECVCNEIHLERKAIAASLKDLDSVIQKLDKPVHHAFAKELLAGFAGAEVDKLVETKGLDYIDREKAKRHAEKQAESLYDNQYGDLEQYDP</sequence>
<organism evidence="2 3">
    <name type="scientific">Verticillium longisporum</name>
    <name type="common">Verticillium dahliae var. longisporum</name>
    <dbReference type="NCBI Taxonomy" id="100787"/>
    <lineage>
        <taxon>Eukaryota</taxon>
        <taxon>Fungi</taxon>
        <taxon>Dikarya</taxon>
        <taxon>Ascomycota</taxon>
        <taxon>Pezizomycotina</taxon>
        <taxon>Sordariomycetes</taxon>
        <taxon>Hypocreomycetidae</taxon>
        <taxon>Glomerellales</taxon>
        <taxon>Plectosphaerellaceae</taxon>
        <taxon>Verticillium</taxon>
    </lineage>
</organism>
<dbReference type="Gene3D" id="1.10.238.10">
    <property type="entry name" value="EF-hand"/>
    <property type="match status" value="1"/>
</dbReference>
<dbReference type="EMBL" id="CVQH01020170">
    <property type="protein sequence ID" value="CRK26369.1"/>
    <property type="molecule type" value="Genomic_DNA"/>
</dbReference>
<feature type="non-terminal residue" evidence="2">
    <location>
        <position position="121"/>
    </location>
</feature>
<feature type="domain" description="EF-hand" evidence="1">
    <location>
        <begin position="6"/>
        <end position="41"/>
    </location>
</feature>
<dbReference type="PROSITE" id="PS50222">
    <property type="entry name" value="EF_HAND_2"/>
    <property type="match status" value="1"/>
</dbReference>
<dbReference type="GO" id="GO:0005509">
    <property type="term" value="F:calcium ion binding"/>
    <property type="evidence" value="ECO:0007669"/>
    <property type="project" value="InterPro"/>
</dbReference>
<dbReference type="PANTHER" id="PTHR37450">
    <property type="entry name" value="CIPC PROTEIN"/>
    <property type="match status" value="1"/>
</dbReference>
<gene>
    <name evidence="2" type="ORF">BN1708_018238</name>
</gene>
<accession>A0A0G4LWL6</accession>
<dbReference type="InterPro" id="IPR011992">
    <property type="entry name" value="EF-hand-dom_pair"/>
</dbReference>
<dbReference type="STRING" id="100787.A0A0G4LWL6"/>
<dbReference type="Proteomes" id="UP000044602">
    <property type="component" value="Unassembled WGS sequence"/>
</dbReference>
<evidence type="ECO:0000313" key="2">
    <source>
        <dbReference type="EMBL" id="CRK26369.1"/>
    </source>
</evidence>
<dbReference type="Pfam" id="PF12585">
    <property type="entry name" value="DUF3759"/>
    <property type="match status" value="1"/>
</dbReference>
<protein>
    <recommendedName>
        <fullName evidence="1">EF-hand domain-containing protein</fullName>
    </recommendedName>
</protein>
<dbReference type="AlphaFoldDB" id="A0A0G4LWL6"/>
<proteinExistence type="predicted"/>
<evidence type="ECO:0000259" key="1">
    <source>
        <dbReference type="PROSITE" id="PS50222"/>
    </source>
</evidence>
<dbReference type="InterPro" id="IPR022234">
    <property type="entry name" value="DUF3759"/>
</dbReference>
<dbReference type="InterPro" id="IPR002048">
    <property type="entry name" value="EF_hand_dom"/>
</dbReference>
<keyword evidence="3" id="KW-1185">Reference proteome</keyword>